<evidence type="ECO:0000256" key="1">
    <source>
        <dbReference type="ARBA" id="ARBA00004496"/>
    </source>
</evidence>
<evidence type="ECO:0000256" key="7">
    <source>
        <dbReference type="ARBA" id="ARBA00022679"/>
    </source>
</evidence>
<dbReference type="InterPro" id="IPR000682">
    <property type="entry name" value="PCMT"/>
</dbReference>
<dbReference type="CDD" id="cd02440">
    <property type="entry name" value="AdoMet_MTases"/>
    <property type="match status" value="1"/>
</dbReference>
<evidence type="ECO:0000256" key="6">
    <source>
        <dbReference type="ARBA" id="ARBA00022603"/>
    </source>
</evidence>
<dbReference type="PANTHER" id="PTHR11579">
    <property type="entry name" value="PROTEIN-L-ISOASPARTATE O-METHYLTRANSFERASE"/>
    <property type="match status" value="1"/>
</dbReference>
<dbReference type="InterPro" id="IPR029063">
    <property type="entry name" value="SAM-dependent_MTases_sf"/>
</dbReference>
<protein>
    <recommendedName>
        <fullName evidence="4">Protein-L-isoaspartate O-methyltransferase</fullName>
        <ecNumber evidence="3">2.1.1.77</ecNumber>
    </recommendedName>
    <alternativeName>
        <fullName evidence="11">L-isoaspartyl protein carboxyl methyltransferase</fullName>
    </alternativeName>
    <alternativeName>
        <fullName evidence="9">Protein L-isoaspartyl methyltransferase</fullName>
    </alternativeName>
    <alternativeName>
        <fullName evidence="10">Protein-beta-aspartate methyltransferase</fullName>
    </alternativeName>
</protein>
<dbReference type="GO" id="GO:0004719">
    <property type="term" value="F:protein-L-isoaspartate (D-aspartate) O-methyltransferase activity"/>
    <property type="evidence" value="ECO:0007669"/>
    <property type="project" value="UniProtKB-EC"/>
</dbReference>
<dbReference type="Pfam" id="PF01135">
    <property type="entry name" value="PCMT"/>
    <property type="match status" value="1"/>
</dbReference>
<keyword evidence="6 12" id="KW-0489">Methyltransferase</keyword>
<reference evidence="12 13" key="1">
    <citation type="submission" date="2018-06" db="EMBL/GenBank/DDBJ databases">
        <title>Genomic Encyclopedia of Type Strains, Phase IV (KMG-IV): sequencing the most valuable type-strain genomes for metagenomic binning, comparative biology and taxonomic classification.</title>
        <authorList>
            <person name="Goeker M."/>
        </authorList>
    </citation>
    <scope>NUCLEOTIDE SEQUENCE [LARGE SCALE GENOMIC DNA]</scope>
    <source>
        <strain evidence="12 13">DSM 24875</strain>
    </source>
</reference>
<evidence type="ECO:0000256" key="8">
    <source>
        <dbReference type="ARBA" id="ARBA00022691"/>
    </source>
</evidence>
<evidence type="ECO:0000256" key="9">
    <source>
        <dbReference type="ARBA" id="ARBA00030757"/>
    </source>
</evidence>
<evidence type="ECO:0000256" key="11">
    <source>
        <dbReference type="ARBA" id="ARBA00031350"/>
    </source>
</evidence>
<dbReference type="PANTHER" id="PTHR11579:SF0">
    <property type="entry name" value="PROTEIN-L-ISOASPARTATE(D-ASPARTATE) O-METHYLTRANSFERASE"/>
    <property type="match status" value="1"/>
</dbReference>
<dbReference type="EMBL" id="QNRK01000003">
    <property type="protein sequence ID" value="RBP17135.1"/>
    <property type="molecule type" value="Genomic_DNA"/>
</dbReference>
<evidence type="ECO:0000313" key="12">
    <source>
        <dbReference type="EMBL" id="RBP17135.1"/>
    </source>
</evidence>
<keyword evidence="8" id="KW-0949">S-adenosyl-L-methionine</keyword>
<keyword evidence="7 12" id="KW-0808">Transferase</keyword>
<dbReference type="SUPFAM" id="SSF53335">
    <property type="entry name" value="S-adenosyl-L-methionine-dependent methyltransferases"/>
    <property type="match status" value="1"/>
</dbReference>
<comment type="caution">
    <text evidence="12">The sequence shown here is derived from an EMBL/GenBank/DDBJ whole genome shotgun (WGS) entry which is preliminary data.</text>
</comment>
<evidence type="ECO:0000256" key="2">
    <source>
        <dbReference type="ARBA" id="ARBA00005369"/>
    </source>
</evidence>
<dbReference type="AlphaFoldDB" id="A0A366FTR4"/>
<keyword evidence="5" id="KW-0963">Cytoplasm</keyword>
<dbReference type="Gene3D" id="3.40.50.150">
    <property type="entry name" value="Vaccinia Virus protein VP39"/>
    <property type="match status" value="1"/>
</dbReference>
<comment type="similarity">
    <text evidence="2">Belongs to the methyltransferase superfamily. L-isoaspartyl/D-aspartyl protein methyltransferase family.</text>
</comment>
<evidence type="ECO:0000256" key="10">
    <source>
        <dbReference type="ARBA" id="ARBA00031323"/>
    </source>
</evidence>
<evidence type="ECO:0000313" key="13">
    <source>
        <dbReference type="Proteomes" id="UP000253529"/>
    </source>
</evidence>
<name>A0A366FTR4_9HYPH</name>
<dbReference type="GO" id="GO:0032259">
    <property type="term" value="P:methylation"/>
    <property type="evidence" value="ECO:0007669"/>
    <property type="project" value="UniProtKB-KW"/>
</dbReference>
<keyword evidence="13" id="KW-1185">Reference proteome</keyword>
<organism evidence="12 13">
    <name type="scientific">Roseiarcus fermentans</name>
    <dbReference type="NCBI Taxonomy" id="1473586"/>
    <lineage>
        <taxon>Bacteria</taxon>
        <taxon>Pseudomonadati</taxon>
        <taxon>Pseudomonadota</taxon>
        <taxon>Alphaproteobacteria</taxon>
        <taxon>Hyphomicrobiales</taxon>
        <taxon>Roseiarcaceae</taxon>
        <taxon>Roseiarcus</taxon>
    </lineage>
</organism>
<gene>
    <name evidence="12" type="ORF">DFR50_10320</name>
</gene>
<dbReference type="EC" id="2.1.1.77" evidence="3"/>
<dbReference type="PROSITE" id="PS01279">
    <property type="entry name" value="PCMT"/>
    <property type="match status" value="1"/>
</dbReference>
<comment type="subcellular location">
    <subcellularLocation>
        <location evidence="1">Cytoplasm</location>
    </subcellularLocation>
</comment>
<dbReference type="GO" id="GO:0005737">
    <property type="term" value="C:cytoplasm"/>
    <property type="evidence" value="ECO:0007669"/>
    <property type="project" value="UniProtKB-SubCell"/>
</dbReference>
<sequence>MATTALDLPAPLGARMASMDFDVTRRAFLLGAASAPFAAPAFANVPAPYDWSASPPRENRAAFVRWMVDNRGEDPTFLGQRWDRLQQCLARRDLWDEADIRAFLMTPRERFVGDENLGRAYEWHHLDIGFGVTITGPHTVARMTNTLAIRRGEKVLEIGTGSGYQSAYLANLTPEVFTIEIIPPLAARTRALAARLIGEGYEEYRAIRARVADGYFGWEEHAPFDKIIVTCGIDHIPPPLLRQLAPDGVMVIPVGPPGAQHVIKATKATAADGTVSVVRSDIYGGAIIPFVPFTGGHQ</sequence>
<dbReference type="Proteomes" id="UP000253529">
    <property type="component" value="Unassembled WGS sequence"/>
</dbReference>
<evidence type="ECO:0000256" key="4">
    <source>
        <dbReference type="ARBA" id="ARBA00013346"/>
    </source>
</evidence>
<evidence type="ECO:0000256" key="3">
    <source>
        <dbReference type="ARBA" id="ARBA00011890"/>
    </source>
</evidence>
<proteinExistence type="inferred from homology"/>
<evidence type="ECO:0000256" key="5">
    <source>
        <dbReference type="ARBA" id="ARBA00022490"/>
    </source>
</evidence>
<accession>A0A366FTR4</accession>